<evidence type="ECO:0000256" key="4">
    <source>
        <dbReference type="SAM" id="Phobius"/>
    </source>
</evidence>
<feature type="transmembrane region" description="Helical" evidence="4">
    <location>
        <begin position="358"/>
        <end position="377"/>
    </location>
</feature>
<feature type="transmembrane region" description="Helical" evidence="4">
    <location>
        <begin position="73"/>
        <end position="93"/>
    </location>
</feature>
<dbReference type="PANTHER" id="PTHR23521">
    <property type="entry name" value="TRANSPORTER MFS SUPERFAMILY"/>
    <property type="match status" value="1"/>
</dbReference>
<accession>A0A3E1R7H7</accession>
<gene>
    <name evidence="5" type="ORF">DIC66_19520</name>
</gene>
<dbReference type="Proteomes" id="UP000260665">
    <property type="component" value="Unassembled WGS sequence"/>
</dbReference>
<dbReference type="AlphaFoldDB" id="A0A3E1R7H7"/>
<feature type="transmembrane region" description="Helical" evidence="4">
    <location>
        <begin position="267"/>
        <end position="286"/>
    </location>
</feature>
<evidence type="ECO:0000313" key="5">
    <source>
        <dbReference type="EMBL" id="RFO95203.1"/>
    </source>
</evidence>
<dbReference type="OrthoDB" id="9810614at2"/>
<evidence type="ECO:0000256" key="1">
    <source>
        <dbReference type="ARBA" id="ARBA00022692"/>
    </source>
</evidence>
<feature type="transmembrane region" description="Helical" evidence="4">
    <location>
        <begin position="237"/>
        <end position="255"/>
    </location>
</feature>
<dbReference type="SUPFAM" id="SSF103473">
    <property type="entry name" value="MFS general substrate transporter"/>
    <property type="match status" value="1"/>
</dbReference>
<dbReference type="PANTHER" id="PTHR23521:SF3">
    <property type="entry name" value="MFS TRANSPORTER"/>
    <property type="match status" value="1"/>
</dbReference>
<dbReference type="Pfam" id="PF07690">
    <property type="entry name" value="MFS_1"/>
    <property type="match status" value="1"/>
</dbReference>
<dbReference type="Gene3D" id="1.20.1250.20">
    <property type="entry name" value="MFS general substrate transporter like domains"/>
    <property type="match status" value="2"/>
</dbReference>
<protein>
    <submittedName>
        <fullName evidence="5">MFS transporter</fullName>
    </submittedName>
</protein>
<dbReference type="InterPro" id="IPR036259">
    <property type="entry name" value="MFS_trans_sf"/>
</dbReference>
<keyword evidence="1 4" id="KW-0812">Transmembrane</keyword>
<dbReference type="InterPro" id="IPR011701">
    <property type="entry name" value="MFS"/>
</dbReference>
<name>A0A3E1R7H7_9BURK</name>
<feature type="transmembrane region" description="Helical" evidence="4">
    <location>
        <begin position="292"/>
        <end position="312"/>
    </location>
</feature>
<dbReference type="CDD" id="cd17477">
    <property type="entry name" value="MFS_YcaD_like"/>
    <property type="match status" value="1"/>
</dbReference>
<comment type="caution">
    <text evidence="5">The sequence shown here is derived from an EMBL/GenBank/DDBJ whole genome shotgun (WGS) entry which is preliminary data.</text>
</comment>
<dbReference type="RefSeq" id="WP_117179862.1">
    <property type="nucleotide sequence ID" value="NZ_QFZK01000020.1"/>
</dbReference>
<dbReference type="GO" id="GO:0022857">
    <property type="term" value="F:transmembrane transporter activity"/>
    <property type="evidence" value="ECO:0007669"/>
    <property type="project" value="InterPro"/>
</dbReference>
<reference evidence="5 6" key="1">
    <citation type="submission" date="2018-05" db="EMBL/GenBank/DDBJ databases">
        <title>Rhodoferax soyangensis sp.nov., isolated from an oligotrophic freshwater lake.</title>
        <authorList>
            <person name="Park M."/>
        </authorList>
    </citation>
    <scope>NUCLEOTIDE SEQUENCE [LARGE SCALE GENOMIC DNA]</scope>
    <source>
        <strain evidence="5 6">IMCC26218</strain>
    </source>
</reference>
<evidence type="ECO:0000256" key="3">
    <source>
        <dbReference type="ARBA" id="ARBA00023136"/>
    </source>
</evidence>
<dbReference type="GO" id="GO:0005886">
    <property type="term" value="C:plasma membrane"/>
    <property type="evidence" value="ECO:0007669"/>
    <property type="project" value="TreeGrafter"/>
</dbReference>
<feature type="transmembrane region" description="Helical" evidence="4">
    <location>
        <begin position="158"/>
        <end position="177"/>
    </location>
</feature>
<keyword evidence="2 4" id="KW-1133">Transmembrane helix</keyword>
<sequence>MGVNKLLIPLASLLSGLALLVVGTGLMFAAIGAQAGSANFSGLVTGLVMSAYFAGFVYGTYACPLMIRRVGHIRAFAAMASIASALPMFHALWTNAWAWGVLRFITGVCLVGLYIVVESWLNVVATTAQRGKVFAAYMAVSGISMAAGQWLILVGDRFGFVPFALASILFSFALIPITLTPVPEPEAMEVPRFVLKELFYISPIGVIGTLGSGLLGGAFYSLGHVFGQGVGFSERGIATFMAATILGGAAFQWPIGHLSDKHDRRWVLFWVCALCACVAGLGFYLAREFEASLIVLGIVYGGLSFTVYGLSVAHVNDLIDSKRVLEVTSGLLLLYGIGSTIGPTLAGGVMDVFGPEALMLYFAIVLGLLAVSVWAFAPAKYIHAEQSSHKTDYVVMGSGSQAVLQMDPRRPDFQHSRPAPPFPDPGH</sequence>
<dbReference type="InterPro" id="IPR047200">
    <property type="entry name" value="MFS_YcaD-like"/>
</dbReference>
<proteinExistence type="predicted"/>
<keyword evidence="6" id="KW-1185">Reference proteome</keyword>
<feature type="transmembrane region" description="Helical" evidence="4">
    <location>
        <begin position="324"/>
        <end position="346"/>
    </location>
</feature>
<feature type="transmembrane region" description="Helical" evidence="4">
    <location>
        <begin position="198"/>
        <end position="222"/>
    </location>
</feature>
<evidence type="ECO:0000313" key="6">
    <source>
        <dbReference type="Proteomes" id="UP000260665"/>
    </source>
</evidence>
<organism evidence="5 6">
    <name type="scientific">Rhodoferax lacus</name>
    <dbReference type="NCBI Taxonomy" id="2184758"/>
    <lineage>
        <taxon>Bacteria</taxon>
        <taxon>Pseudomonadati</taxon>
        <taxon>Pseudomonadota</taxon>
        <taxon>Betaproteobacteria</taxon>
        <taxon>Burkholderiales</taxon>
        <taxon>Comamonadaceae</taxon>
        <taxon>Rhodoferax</taxon>
    </lineage>
</organism>
<evidence type="ECO:0000256" key="2">
    <source>
        <dbReference type="ARBA" id="ARBA00022989"/>
    </source>
</evidence>
<dbReference type="EMBL" id="QFZK01000020">
    <property type="protein sequence ID" value="RFO95203.1"/>
    <property type="molecule type" value="Genomic_DNA"/>
</dbReference>
<feature type="transmembrane region" description="Helical" evidence="4">
    <location>
        <begin position="133"/>
        <end position="152"/>
    </location>
</feature>
<feature type="transmembrane region" description="Helical" evidence="4">
    <location>
        <begin position="39"/>
        <end position="61"/>
    </location>
</feature>
<feature type="transmembrane region" description="Helical" evidence="4">
    <location>
        <begin position="99"/>
        <end position="121"/>
    </location>
</feature>
<keyword evidence="3 4" id="KW-0472">Membrane</keyword>